<reference evidence="2" key="2">
    <citation type="journal article" date="2023" name="Syst. Appl. Microbiol.">
        <title>Govania unica gen. nov., sp. nov., a rare biosphere bacterium that represents a novel family in the class Alphaproteobacteria.</title>
        <authorList>
            <person name="Vandamme P."/>
            <person name="Peeters C."/>
            <person name="Hettiarachchi A."/>
            <person name="Cnockaert M."/>
            <person name="Carlier A."/>
        </authorList>
    </citation>
    <scope>NUCLEOTIDE SEQUENCE</scope>
    <source>
        <strain evidence="2">LMG 31809</strain>
    </source>
</reference>
<evidence type="ECO:0000313" key="3">
    <source>
        <dbReference type="Proteomes" id="UP001141619"/>
    </source>
</evidence>
<feature type="transmembrane region" description="Helical" evidence="1">
    <location>
        <begin position="23"/>
        <end position="44"/>
    </location>
</feature>
<sequence length="129" mass="13785">MAPNIDPRAIPELSPQERRLQRILKGVVAVLTLLILVVLGVLVYKMITGGKNKAPKSEIAAKQTMVPAGASFGVREVALPKGGELIETTLESSTLLLQIEGEDGVDQVIVLDAMSGVERGRFVLKAVKN</sequence>
<keyword evidence="1" id="KW-0472">Membrane</keyword>
<keyword evidence="1" id="KW-1133">Transmembrane helix</keyword>
<keyword evidence="3" id="KW-1185">Reference proteome</keyword>
<dbReference type="RefSeq" id="WP_274942704.1">
    <property type="nucleotide sequence ID" value="NZ_JANWOI010000001.1"/>
</dbReference>
<reference evidence="2" key="1">
    <citation type="submission" date="2022-08" db="EMBL/GenBank/DDBJ databases">
        <authorList>
            <person name="Vandamme P."/>
            <person name="Hettiarachchi A."/>
            <person name="Peeters C."/>
            <person name="Cnockaert M."/>
            <person name="Carlier A."/>
        </authorList>
    </citation>
    <scope>NUCLEOTIDE SEQUENCE</scope>
    <source>
        <strain evidence="2">LMG 31809</strain>
    </source>
</reference>
<protein>
    <recommendedName>
        <fullName evidence="4">Fimbrial protein</fullName>
    </recommendedName>
</protein>
<gene>
    <name evidence="2" type="ORF">NYP16_03410</name>
</gene>
<evidence type="ECO:0000313" key="2">
    <source>
        <dbReference type="EMBL" id="MDA5193005.1"/>
    </source>
</evidence>
<name>A0A9X3Z6A5_9PROT</name>
<evidence type="ECO:0000256" key="1">
    <source>
        <dbReference type="SAM" id="Phobius"/>
    </source>
</evidence>
<dbReference type="AlphaFoldDB" id="A0A9X3Z6A5"/>
<keyword evidence="1" id="KW-0812">Transmembrane</keyword>
<evidence type="ECO:0008006" key="4">
    <source>
        <dbReference type="Google" id="ProtNLM"/>
    </source>
</evidence>
<dbReference type="EMBL" id="JANWOI010000001">
    <property type="protein sequence ID" value="MDA5193005.1"/>
    <property type="molecule type" value="Genomic_DNA"/>
</dbReference>
<accession>A0A9X3Z6A5</accession>
<organism evidence="2 3">
    <name type="scientific">Govanella unica</name>
    <dbReference type="NCBI Taxonomy" id="2975056"/>
    <lineage>
        <taxon>Bacteria</taxon>
        <taxon>Pseudomonadati</taxon>
        <taxon>Pseudomonadota</taxon>
        <taxon>Alphaproteobacteria</taxon>
        <taxon>Emcibacterales</taxon>
        <taxon>Govanellaceae</taxon>
        <taxon>Govanella</taxon>
    </lineage>
</organism>
<comment type="caution">
    <text evidence="2">The sequence shown here is derived from an EMBL/GenBank/DDBJ whole genome shotgun (WGS) entry which is preliminary data.</text>
</comment>
<dbReference type="Proteomes" id="UP001141619">
    <property type="component" value="Unassembled WGS sequence"/>
</dbReference>
<proteinExistence type="predicted"/>